<sequence>MVSTLDDGRGRLLGAAEPARLIRYLTPAVVIIAAGCAALLPLNGDVRFQAGVEQTSPVPVAETFTHRPMLYRLIMAAVFAPSRLFGESSRRFEFGMQVSALLLCCLAGLLLYRALRDRGLPAGTAQPLAVAVAAAAGLQGAVSVWEPDWLALVLTVLAVAIGLLGRDDDRSWWPAAAGAGVLLAAAASIKIVTLPTALIGLVVLAVLAWRRAVAATVVATVAGLAWIGVIASLWPRELHWLIELSALQPPNLEPVWRTGLGLGSALLAWPVLIMLPAALGVLLAGRTARTRLRLGALAVLIMVLALLPAVVQQQFFIYHFVAFPVIAAAVLVLAVRRAAPTTAARLLIITVVAAMAAAVAIRLPAPLRVEHPAVVLAGLGLAMVLGVVLTLRGDRPTGSRPAAAAAVCCATMISIVAPGPTGTTPLTEVPQTGLINIYSAETTERRQDTGRRVRQLIGADTPVLYLAFGDVNYFVRNPTPCAYPAAVWLQRARHNPAVITTTGYAENLACLSDPAARFLVIDGSWFQLPRQPEPLRRMITDRYDCEDAPEIDGLLICPRR</sequence>
<accession>A0A7Y9I467</accession>
<dbReference type="RefSeq" id="WP_179749063.1">
    <property type="nucleotide sequence ID" value="NZ_JACCBU010000001.1"/>
</dbReference>
<gene>
    <name evidence="2" type="ORF">BKA15_001277</name>
</gene>
<feature type="transmembrane region" description="Helical" evidence="1">
    <location>
        <begin position="121"/>
        <end position="142"/>
    </location>
</feature>
<feature type="transmembrane region" description="Helical" evidence="1">
    <location>
        <begin position="371"/>
        <end position="391"/>
    </location>
</feature>
<comment type="caution">
    <text evidence="2">The sequence shown here is derived from an EMBL/GenBank/DDBJ whole genome shotgun (WGS) entry which is preliminary data.</text>
</comment>
<keyword evidence="1" id="KW-0812">Transmembrane</keyword>
<dbReference type="AlphaFoldDB" id="A0A7Y9I467"/>
<feature type="transmembrane region" description="Helical" evidence="1">
    <location>
        <begin position="292"/>
        <end position="310"/>
    </location>
</feature>
<feature type="transmembrane region" description="Helical" evidence="1">
    <location>
        <begin position="172"/>
        <end position="205"/>
    </location>
</feature>
<name>A0A7Y9I467_9ACTN</name>
<feature type="transmembrane region" description="Helical" evidence="1">
    <location>
        <begin position="69"/>
        <end position="86"/>
    </location>
</feature>
<feature type="transmembrane region" description="Helical" evidence="1">
    <location>
        <begin position="266"/>
        <end position="285"/>
    </location>
</feature>
<proteinExistence type="predicted"/>
<keyword evidence="1" id="KW-1133">Transmembrane helix</keyword>
<feature type="transmembrane region" description="Helical" evidence="1">
    <location>
        <begin position="212"/>
        <end position="234"/>
    </location>
</feature>
<keyword evidence="3" id="KW-1185">Reference proteome</keyword>
<evidence type="ECO:0000256" key="1">
    <source>
        <dbReference type="SAM" id="Phobius"/>
    </source>
</evidence>
<feature type="transmembrane region" description="Helical" evidence="1">
    <location>
        <begin position="149"/>
        <end position="166"/>
    </location>
</feature>
<evidence type="ECO:0000313" key="2">
    <source>
        <dbReference type="EMBL" id="NYE69948.1"/>
    </source>
</evidence>
<protein>
    <recommendedName>
        <fullName evidence="4">4-amino-4-deoxy-L-arabinose transferase</fullName>
    </recommendedName>
</protein>
<reference evidence="2 3" key="1">
    <citation type="submission" date="2020-07" db="EMBL/GenBank/DDBJ databases">
        <title>Sequencing the genomes of 1000 actinobacteria strains.</title>
        <authorList>
            <person name="Klenk H.-P."/>
        </authorList>
    </citation>
    <scope>NUCLEOTIDE SEQUENCE [LARGE SCALE GENOMIC DNA]</scope>
    <source>
        <strain evidence="2 3">DSM 22083</strain>
    </source>
</reference>
<dbReference type="EMBL" id="JACCBU010000001">
    <property type="protein sequence ID" value="NYE69948.1"/>
    <property type="molecule type" value="Genomic_DNA"/>
</dbReference>
<keyword evidence="1" id="KW-0472">Membrane</keyword>
<organism evidence="2 3">
    <name type="scientific">Microlunatus parietis</name>
    <dbReference type="NCBI Taxonomy" id="682979"/>
    <lineage>
        <taxon>Bacteria</taxon>
        <taxon>Bacillati</taxon>
        <taxon>Actinomycetota</taxon>
        <taxon>Actinomycetes</taxon>
        <taxon>Propionibacteriales</taxon>
        <taxon>Propionibacteriaceae</taxon>
        <taxon>Microlunatus</taxon>
    </lineage>
</organism>
<evidence type="ECO:0008006" key="4">
    <source>
        <dbReference type="Google" id="ProtNLM"/>
    </source>
</evidence>
<evidence type="ECO:0000313" key="3">
    <source>
        <dbReference type="Proteomes" id="UP000569914"/>
    </source>
</evidence>
<feature type="transmembrane region" description="Helical" evidence="1">
    <location>
        <begin position="346"/>
        <end position="365"/>
    </location>
</feature>
<feature type="transmembrane region" description="Helical" evidence="1">
    <location>
        <begin position="98"/>
        <end position="115"/>
    </location>
</feature>
<feature type="transmembrane region" description="Helical" evidence="1">
    <location>
        <begin position="316"/>
        <end position="334"/>
    </location>
</feature>
<feature type="transmembrane region" description="Helical" evidence="1">
    <location>
        <begin position="21"/>
        <end position="40"/>
    </location>
</feature>
<dbReference type="Proteomes" id="UP000569914">
    <property type="component" value="Unassembled WGS sequence"/>
</dbReference>